<reference evidence="9 10" key="1">
    <citation type="submission" date="2013-01" db="EMBL/GenBank/DDBJ databases">
        <title>Whole genome shotgun sequence of Gordonia soli NBRC 108243.</title>
        <authorList>
            <person name="Isaki-Nakamura S."/>
            <person name="Hosoyama A."/>
            <person name="Tsuchikane K."/>
            <person name="Ando Y."/>
            <person name="Baba S."/>
            <person name="Ohji S."/>
            <person name="Hamada M."/>
            <person name="Tamura T."/>
            <person name="Yamazoe A."/>
            <person name="Yamazaki S."/>
            <person name="Fujita N."/>
        </authorList>
    </citation>
    <scope>NUCLEOTIDE SEQUENCE [LARGE SCALE GENOMIC DNA]</scope>
    <source>
        <strain evidence="9 10">NBRC 108243</strain>
    </source>
</reference>
<dbReference type="eggNOG" id="COG4172">
    <property type="taxonomic scope" value="Bacteria"/>
</dbReference>
<name>M0QQC7_9ACTN</name>
<proteinExistence type="inferred from homology"/>
<evidence type="ECO:0000256" key="5">
    <source>
        <dbReference type="ARBA" id="ARBA00022741"/>
    </source>
</evidence>
<organism evidence="9 10">
    <name type="scientific">Gordonia soli NBRC 108243</name>
    <dbReference type="NCBI Taxonomy" id="1223545"/>
    <lineage>
        <taxon>Bacteria</taxon>
        <taxon>Bacillati</taxon>
        <taxon>Actinomycetota</taxon>
        <taxon>Actinomycetes</taxon>
        <taxon>Mycobacteriales</taxon>
        <taxon>Gordoniaceae</taxon>
        <taxon>Gordonia</taxon>
    </lineage>
</organism>
<dbReference type="SUPFAM" id="SSF52540">
    <property type="entry name" value="P-loop containing nucleoside triphosphate hydrolases"/>
    <property type="match status" value="2"/>
</dbReference>
<comment type="caution">
    <text evidence="9">The sequence shown here is derived from an EMBL/GenBank/DDBJ whole genome shotgun (WGS) entry which is preliminary data.</text>
</comment>
<dbReference type="AlphaFoldDB" id="M0QQC7"/>
<dbReference type="GO" id="GO:0005524">
    <property type="term" value="F:ATP binding"/>
    <property type="evidence" value="ECO:0007669"/>
    <property type="project" value="UniProtKB-KW"/>
</dbReference>
<feature type="domain" description="ABC transporter" evidence="8">
    <location>
        <begin position="8"/>
        <end position="253"/>
    </location>
</feature>
<dbReference type="Pfam" id="PF08352">
    <property type="entry name" value="oligo_HPY"/>
    <property type="match status" value="2"/>
</dbReference>
<dbReference type="OrthoDB" id="8036461at2"/>
<dbReference type="GO" id="GO:0015833">
    <property type="term" value="P:peptide transport"/>
    <property type="evidence" value="ECO:0007669"/>
    <property type="project" value="InterPro"/>
</dbReference>
<evidence type="ECO:0000313" key="9">
    <source>
        <dbReference type="EMBL" id="GAC70446.1"/>
    </source>
</evidence>
<dbReference type="CDD" id="cd03257">
    <property type="entry name" value="ABC_NikE_OppD_transporters"/>
    <property type="match status" value="2"/>
</dbReference>
<evidence type="ECO:0000259" key="8">
    <source>
        <dbReference type="PROSITE" id="PS50893"/>
    </source>
</evidence>
<dbReference type="PROSITE" id="PS50893">
    <property type="entry name" value="ABC_TRANSPORTER_2"/>
    <property type="match status" value="2"/>
</dbReference>
<feature type="domain" description="ABC transporter" evidence="8">
    <location>
        <begin position="273"/>
        <end position="503"/>
    </location>
</feature>
<evidence type="ECO:0000256" key="2">
    <source>
        <dbReference type="ARBA" id="ARBA00005417"/>
    </source>
</evidence>
<dbReference type="InterPro" id="IPR017871">
    <property type="entry name" value="ABC_transporter-like_CS"/>
</dbReference>
<dbReference type="PANTHER" id="PTHR43297:SF2">
    <property type="entry name" value="DIPEPTIDE TRANSPORT ATP-BINDING PROTEIN DPPD"/>
    <property type="match status" value="1"/>
</dbReference>
<dbReference type="Proteomes" id="UP000011666">
    <property type="component" value="Unassembled WGS sequence"/>
</dbReference>
<dbReference type="InterPro" id="IPR013563">
    <property type="entry name" value="Oligopep_ABC_C"/>
</dbReference>
<keyword evidence="6 9" id="KW-0067">ATP-binding</keyword>
<comment type="similarity">
    <text evidence="2">Belongs to the ABC transporter superfamily.</text>
</comment>
<dbReference type="PANTHER" id="PTHR43297">
    <property type="entry name" value="OLIGOPEPTIDE TRANSPORT ATP-BINDING PROTEIN APPD"/>
    <property type="match status" value="1"/>
</dbReference>
<evidence type="ECO:0000256" key="3">
    <source>
        <dbReference type="ARBA" id="ARBA00022448"/>
    </source>
</evidence>
<keyword evidence="4" id="KW-1003">Cell membrane</keyword>
<evidence type="ECO:0000313" key="10">
    <source>
        <dbReference type="Proteomes" id="UP000011666"/>
    </source>
</evidence>
<dbReference type="GO" id="GO:0016887">
    <property type="term" value="F:ATP hydrolysis activity"/>
    <property type="evidence" value="ECO:0007669"/>
    <property type="project" value="InterPro"/>
</dbReference>
<dbReference type="PROSITE" id="PS00211">
    <property type="entry name" value="ABC_TRANSPORTER_1"/>
    <property type="match status" value="2"/>
</dbReference>
<evidence type="ECO:0000256" key="4">
    <source>
        <dbReference type="ARBA" id="ARBA00022475"/>
    </source>
</evidence>
<dbReference type="InterPro" id="IPR050388">
    <property type="entry name" value="ABC_Ni/Peptide_Import"/>
</dbReference>
<dbReference type="Pfam" id="PF00005">
    <property type="entry name" value="ABC_tran"/>
    <property type="match status" value="2"/>
</dbReference>
<accession>M0QQC7</accession>
<evidence type="ECO:0000256" key="6">
    <source>
        <dbReference type="ARBA" id="ARBA00022840"/>
    </source>
</evidence>
<keyword evidence="5" id="KW-0547">Nucleotide-binding</keyword>
<dbReference type="SMART" id="SM00382">
    <property type="entry name" value="AAA"/>
    <property type="match status" value="2"/>
</dbReference>
<gene>
    <name evidence="9" type="ORF">GS4_35_00220</name>
</gene>
<protein>
    <submittedName>
        <fullName evidence="9">Putative peptide ABC transporter ATP-binding protein</fullName>
    </submittedName>
</protein>
<dbReference type="EMBL" id="BANX01000035">
    <property type="protein sequence ID" value="GAC70446.1"/>
    <property type="molecule type" value="Genomic_DNA"/>
</dbReference>
<sequence>MTDRARVLDITDLVIRTGDRTLVDGLSVHVDAGEIVALVGESGSGKSLTGRAALGLVPDTLTTTGSVVVADRQIVGASAAELRGLRGTAVSMVFQEPQSALNPSQRVGRQIREVLRAHRRVSRAEARATAIDLLETVGIPEPRTRVDWYPHQLSGGQKQRVVIALALAGDPGLLIADEPTTALDATVSAAVLDLFEQLRTERDLGILLITHDMGVVAERADRVVVVRNGEFIEEATVADLFAHPTHEYTRELLAAVPTPSPSSTNVPGDDTLVSVRDLTVRYPAAAGAPAFTALRSIDLEVARGEVLGVVGESGSGKTTFGRALVGLAPVVSGSVDRRTDRLAMVHQDPFASLDPRWTVARSVAEPLVVSGEVRGREARTRVLELLDAVRLPAELADRLPRHLSGGQRQRVALARALAARPDLVVADEPTSALDVSVQADVLQLFTDLQRELGFAAVFITHDLAVVGQVADRIAVFREGRLVEWDTAATVFDTPRADYTRELLAAVPIAIPREAR</sequence>
<evidence type="ECO:0000256" key="1">
    <source>
        <dbReference type="ARBA" id="ARBA00004202"/>
    </source>
</evidence>
<dbReference type="Gene3D" id="3.40.50.300">
    <property type="entry name" value="P-loop containing nucleotide triphosphate hydrolases"/>
    <property type="match status" value="2"/>
</dbReference>
<evidence type="ECO:0000256" key="7">
    <source>
        <dbReference type="ARBA" id="ARBA00023136"/>
    </source>
</evidence>
<keyword evidence="3" id="KW-0813">Transport</keyword>
<dbReference type="GO" id="GO:0005886">
    <property type="term" value="C:plasma membrane"/>
    <property type="evidence" value="ECO:0007669"/>
    <property type="project" value="UniProtKB-SubCell"/>
</dbReference>
<dbReference type="InterPro" id="IPR003439">
    <property type="entry name" value="ABC_transporter-like_ATP-bd"/>
</dbReference>
<dbReference type="InterPro" id="IPR027417">
    <property type="entry name" value="P-loop_NTPase"/>
</dbReference>
<keyword evidence="10" id="KW-1185">Reference proteome</keyword>
<keyword evidence="7" id="KW-0472">Membrane</keyword>
<dbReference type="RefSeq" id="WP_007624493.1">
    <property type="nucleotide sequence ID" value="NZ_BANX01000035.1"/>
</dbReference>
<dbReference type="STRING" id="1223545.GS4_35_00220"/>
<dbReference type="InterPro" id="IPR003593">
    <property type="entry name" value="AAA+_ATPase"/>
</dbReference>
<comment type="subcellular location">
    <subcellularLocation>
        <location evidence="1">Cell membrane</location>
        <topology evidence="1">Peripheral membrane protein</topology>
    </subcellularLocation>
</comment>